<protein>
    <recommendedName>
        <fullName evidence="2">HTH psq-type domain-containing protein</fullName>
    </recommendedName>
</protein>
<sequence length="113" mass="12940">MLRNYKRTLGSRRYVDYAPETLEAALKKVVEDGWSLRQASAAHNIPFGTLRNKYMRIRTLKSGGQTVLSVAEEHAFVKAVNICSDWGFPLTLTDLRYIAKRYLDSQSRIIGKF</sequence>
<dbReference type="OrthoDB" id="6742042at2759"/>
<evidence type="ECO:0000259" key="2">
    <source>
        <dbReference type="Pfam" id="PF05225"/>
    </source>
</evidence>
<accession>A0A9P0NZP0</accession>
<dbReference type="GO" id="GO:0003677">
    <property type="term" value="F:DNA binding"/>
    <property type="evidence" value="ECO:0007669"/>
    <property type="project" value="InterPro"/>
</dbReference>
<evidence type="ECO:0000313" key="4">
    <source>
        <dbReference type="Proteomes" id="UP001152888"/>
    </source>
</evidence>
<comment type="caution">
    <text evidence="3">The sequence shown here is derived from an EMBL/GenBank/DDBJ whole genome shotgun (WGS) entry which is preliminary data.</text>
</comment>
<dbReference type="Pfam" id="PF05225">
    <property type="entry name" value="HTH_psq"/>
    <property type="match status" value="1"/>
</dbReference>
<dbReference type="InterPro" id="IPR007889">
    <property type="entry name" value="HTH_Psq"/>
</dbReference>
<reference evidence="3" key="1">
    <citation type="submission" date="2022-03" db="EMBL/GenBank/DDBJ databases">
        <authorList>
            <person name="Sayadi A."/>
        </authorList>
    </citation>
    <scope>NUCLEOTIDE SEQUENCE</scope>
</reference>
<gene>
    <name evidence="3" type="ORF">ACAOBT_LOCUS6287</name>
</gene>
<dbReference type="AlphaFoldDB" id="A0A9P0NZP0"/>
<comment type="subcellular location">
    <subcellularLocation>
        <location evidence="1">Nucleus</location>
    </subcellularLocation>
</comment>
<feature type="domain" description="HTH psq-type" evidence="2">
    <location>
        <begin position="19"/>
        <end position="57"/>
    </location>
</feature>
<proteinExistence type="predicted"/>
<dbReference type="SUPFAM" id="SSF46689">
    <property type="entry name" value="Homeodomain-like"/>
    <property type="match status" value="1"/>
</dbReference>
<dbReference type="InterPro" id="IPR009057">
    <property type="entry name" value="Homeodomain-like_sf"/>
</dbReference>
<name>A0A9P0NZP0_ACAOB</name>
<dbReference type="Proteomes" id="UP001152888">
    <property type="component" value="Unassembled WGS sequence"/>
</dbReference>
<evidence type="ECO:0000256" key="1">
    <source>
        <dbReference type="ARBA" id="ARBA00004123"/>
    </source>
</evidence>
<dbReference type="Gene3D" id="1.10.10.60">
    <property type="entry name" value="Homeodomain-like"/>
    <property type="match status" value="1"/>
</dbReference>
<keyword evidence="4" id="KW-1185">Reference proteome</keyword>
<dbReference type="EMBL" id="CAKOFQ010006723">
    <property type="protein sequence ID" value="CAH1965360.1"/>
    <property type="molecule type" value="Genomic_DNA"/>
</dbReference>
<evidence type="ECO:0000313" key="3">
    <source>
        <dbReference type="EMBL" id="CAH1965360.1"/>
    </source>
</evidence>
<dbReference type="GO" id="GO:0005634">
    <property type="term" value="C:nucleus"/>
    <property type="evidence" value="ECO:0007669"/>
    <property type="project" value="UniProtKB-SubCell"/>
</dbReference>
<organism evidence="3 4">
    <name type="scientific">Acanthoscelides obtectus</name>
    <name type="common">Bean weevil</name>
    <name type="synonym">Bruchus obtectus</name>
    <dbReference type="NCBI Taxonomy" id="200917"/>
    <lineage>
        <taxon>Eukaryota</taxon>
        <taxon>Metazoa</taxon>
        <taxon>Ecdysozoa</taxon>
        <taxon>Arthropoda</taxon>
        <taxon>Hexapoda</taxon>
        <taxon>Insecta</taxon>
        <taxon>Pterygota</taxon>
        <taxon>Neoptera</taxon>
        <taxon>Endopterygota</taxon>
        <taxon>Coleoptera</taxon>
        <taxon>Polyphaga</taxon>
        <taxon>Cucujiformia</taxon>
        <taxon>Chrysomeloidea</taxon>
        <taxon>Chrysomelidae</taxon>
        <taxon>Bruchinae</taxon>
        <taxon>Bruchini</taxon>
        <taxon>Acanthoscelides</taxon>
    </lineage>
</organism>